<comment type="caution">
    <text evidence="7">The sequence shown here is derived from an EMBL/GenBank/DDBJ whole genome shotgun (WGS) entry which is preliminary data.</text>
</comment>
<evidence type="ECO:0000256" key="1">
    <source>
        <dbReference type="ARBA" id="ARBA00004141"/>
    </source>
</evidence>
<keyword evidence="3 6" id="KW-0812">Transmembrane</keyword>
<gene>
    <name evidence="7" type="ORF">J2X06_001424</name>
</gene>
<sequence length="225" mass="24233">MVSIAGKQGGRQPALVVAACAALAIAGAYWPATPWLHWLFKPLATLVIAWTVWRADTSLPRYRRWLLAGLLLSTAGDVFLMLPVDAFVPGLASFLLAHLAYLLALRQRAPWFAVAWPLLVYALVASVVLGQLWPGLPTPLRVPVVVYVVVLAAMAAQALVAWWRHRDAASASAAWGGACFVLSDALLAWDRFVTPFAAAAAAVLASYWLAQWGLARSLPRAGARD</sequence>
<dbReference type="InterPro" id="IPR012506">
    <property type="entry name" value="TMEM86B-like"/>
</dbReference>
<feature type="transmembrane region" description="Helical" evidence="6">
    <location>
        <begin position="12"/>
        <end position="30"/>
    </location>
</feature>
<dbReference type="EMBL" id="JAVDVY010000001">
    <property type="protein sequence ID" value="MDR7134240.1"/>
    <property type="molecule type" value="Genomic_DNA"/>
</dbReference>
<name>A0ABU1W9G2_9GAMM</name>
<keyword evidence="4 6" id="KW-1133">Transmembrane helix</keyword>
<comment type="similarity">
    <text evidence="2">Belongs to the TMEM86 family.</text>
</comment>
<reference evidence="7 8" key="1">
    <citation type="submission" date="2023-07" db="EMBL/GenBank/DDBJ databases">
        <title>Sorghum-associated microbial communities from plants grown in Nebraska, USA.</title>
        <authorList>
            <person name="Schachtman D."/>
        </authorList>
    </citation>
    <scope>NUCLEOTIDE SEQUENCE [LARGE SCALE GENOMIC DNA]</scope>
    <source>
        <strain evidence="7 8">BE198</strain>
    </source>
</reference>
<evidence type="ECO:0000256" key="2">
    <source>
        <dbReference type="ARBA" id="ARBA00007375"/>
    </source>
</evidence>
<feature type="transmembrane region" description="Helical" evidence="6">
    <location>
        <begin position="36"/>
        <end position="53"/>
    </location>
</feature>
<dbReference type="Proteomes" id="UP001251524">
    <property type="component" value="Unassembled WGS sequence"/>
</dbReference>
<feature type="transmembrane region" description="Helical" evidence="6">
    <location>
        <begin position="65"/>
        <end position="81"/>
    </location>
</feature>
<feature type="transmembrane region" description="Helical" evidence="6">
    <location>
        <begin position="170"/>
        <end position="189"/>
    </location>
</feature>
<evidence type="ECO:0000313" key="8">
    <source>
        <dbReference type="Proteomes" id="UP001251524"/>
    </source>
</evidence>
<evidence type="ECO:0000313" key="7">
    <source>
        <dbReference type="EMBL" id="MDR7134240.1"/>
    </source>
</evidence>
<proteinExistence type="inferred from homology"/>
<protein>
    <submittedName>
        <fullName evidence="7">Membrane protein YhhN</fullName>
    </submittedName>
</protein>
<dbReference type="PANTHER" id="PTHR31885:SF6">
    <property type="entry name" value="GH04784P"/>
    <property type="match status" value="1"/>
</dbReference>
<organism evidence="7 8">
    <name type="scientific">Lysobacter niastensis</name>
    <dbReference type="NCBI Taxonomy" id="380629"/>
    <lineage>
        <taxon>Bacteria</taxon>
        <taxon>Pseudomonadati</taxon>
        <taxon>Pseudomonadota</taxon>
        <taxon>Gammaproteobacteria</taxon>
        <taxon>Lysobacterales</taxon>
        <taxon>Lysobacteraceae</taxon>
        <taxon>Lysobacter</taxon>
    </lineage>
</organism>
<dbReference type="Pfam" id="PF07947">
    <property type="entry name" value="YhhN"/>
    <property type="match status" value="1"/>
</dbReference>
<evidence type="ECO:0000256" key="6">
    <source>
        <dbReference type="SAM" id="Phobius"/>
    </source>
</evidence>
<feature type="transmembrane region" description="Helical" evidence="6">
    <location>
        <begin position="195"/>
        <end position="215"/>
    </location>
</feature>
<evidence type="ECO:0000256" key="5">
    <source>
        <dbReference type="ARBA" id="ARBA00023136"/>
    </source>
</evidence>
<keyword evidence="5 6" id="KW-0472">Membrane</keyword>
<feature type="transmembrane region" description="Helical" evidence="6">
    <location>
        <begin position="87"/>
        <end position="104"/>
    </location>
</feature>
<comment type="subcellular location">
    <subcellularLocation>
        <location evidence="1">Membrane</location>
        <topology evidence="1">Multi-pass membrane protein</topology>
    </subcellularLocation>
</comment>
<keyword evidence="8" id="KW-1185">Reference proteome</keyword>
<feature type="transmembrane region" description="Helical" evidence="6">
    <location>
        <begin position="111"/>
        <end position="132"/>
    </location>
</feature>
<evidence type="ECO:0000256" key="3">
    <source>
        <dbReference type="ARBA" id="ARBA00022692"/>
    </source>
</evidence>
<feature type="transmembrane region" description="Helical" evidence="6">
    <location>
        <begin position="144"/>
        <end position="163"/>
    </location>
</feature>
<accession>A0ABU1W9G2</accession>
<dbReference type="PANTHER" id="PTHR31885">
    <property type="entry name" value="GH04784P"/>
    <property type="match status" value="1"/>
</dbReference>
<dbReference type="RefSeq" id="WP_310060155.1">
    <property type="nucleotide sequence ID" value="NZ_JAVDVY010000001.1"/>
</dbReference>
<evidence type="ECO:0000256" key="4">
    <source>
        <dbReference type="ARBA" id="ARBA00022989"/>
    </source>
</evidence>